<dbReference type="GO" id="GO:0008977">
    <property type="term" value="F:prephenate dehydrogenase (NAD+) activity"/>
    <property type="evidence" value="ECO:0007669"/>
    <property type="project" value="InterPro"/>
</dbReference>
<evidence type="ECO:0000313" key="4">
    <source>
        <dbReference type="EMBL" id="GCE12370.1"/>
    </source>
</evidence>
<sequence length="289" mass="31494">MFQRVTIIGLGLIGGSIGLALRKAEAAREVVGYDMGKGVCDRARQIGAISQASTDLADAVRNAELVILATPVRTISHLFQQLAPLLTPGTVVTDVASTKAQIIGWAEEFLPHHVAFVGGHPMAGKEISGVEAADATLFYKRIYCVTPTAHTQPVAIQKVSTLAEIIGARIRLLDAHDHDRQVAAISHLPFLASVALVNTVGSEPDWSDTAILASTGFRDASRLAEGNSVMYRDICLTNTDAITHRLDEYIAELNSLRDQLVEHDPTIIEKFLQSQQTRRQWQEMHKELS</sequence>
<evidence type="ECO:0000256" key="2">
    <source>
        <dbReference type="ARBA" id="ARBA00023002"/>
    </source>
</evidence>
<dbReference type="InterPro" id="IPR046826">
    <property type="entry name" value="PDH_N"/>
</dbReference>
<dbReference type="GO" id="GO:0070403">
    <property type="term" value="F:NAD+ binding"/>
    <property type="evidence" value="ECO:0007669"/>
    <property type="project" value="InterPro"/>
</dbReference>
<dbReference type="InterPro" id="IPR003099">
    <property type="entry name" value="Prephen_DH"/>
</dbReference>
<dbReference type="InterPro" id="IPR008927">
    <property type="entry name" value="6-PGluconate_DH-like_C_sf"/>
</dbReference>
<keyword evidence="5" id="KW-1185">Reference proteome</keyword>
<dbReference type="GO" id="GO:0004665">
    <property type="term" value="F:prephenate dehydrogenase (NADP+) activity"/>
    <property type="evidence" value="ECO:0007669"/>
    <property type="project" value="InterPro"/>
</dbReference>
<dbReference type="EMBL" id="BIFR01000001">
    <property type="protein sequence ID" value="GCE12370.1"/>
    <property type="molecule type" value="Genomic_DNA"/>
</dbReference>
<evidence type="ECO:0000259" key="3">
    <source>
        <dbReference type="PROSITE" id="PS51176"/>
    </source>
</evidence>
<dbReference type="RefSeq" id="WP_126580000.1">
    <property type="nucleotide sequence ID" value="NZ_BIFR01000001.1"/>
</dbReference>
<evidence type="ECO:0000313" key="5">
    <source>
        <dbReference type="Proteomes" id="UP000287352"/>
    </source>
</evidence>
<accession>A0A401ZZR5</accession>
<reference evidence="5" key="1">
    <citation type="submission" date="2018-12" db="EMBL/GenBank/DDBJ databases">
        <title>Tengunoibacter tsumagoiensis gen. nov., sp. nov., Dictyobacter kobayashii sp. nov., D. alpinus sp. nov., and D. joshuensis sp. nov. and description of Dictyobacteraceae fam. nov. within the order Ktedonobacterales isolated from Tengu-no-mugimeshi.</title>
        <authorList>
            <person name="Wang C.M."/>
            <person name="Zheng Y."/>
            <person name="Sakai Y."/>
            <person name="Toyoda A."/>
            <person name="Minakuchi Y."/>
            <person name="Abe K."/>
            <person name="Yokota A."/>
            <person name="Yabe S."/>
        </authorList>
    </citation>
    <scope>NUCLEOTIDE SEQUENCE [LARGE SCALE GENOMIC DNA]</scope>
    <source>
        <strain evidence="5">Uno3</strain>
    </source>
</reference>
<dbReference type="Gene3D" id="3.40.50.720">
    <property type="entry name" value="NAD(P)-binding Rossmann-like Domain"/>
    <property type="match status" value="1"/>
</dbReference>
<dbReference type="Gene3D" id="1.10.3660.10">
    <property type="entry name" value="6-phosphogluconate dehydrogenase C-terminal like domain"/>
    <property type="match status" value="1"/>
</dbReference>
<dbReference type="SUPFAM" id="SSF51735">
    <property type="entry name" value="NAD(P)-binding Rossmann-fold domains"/>
    <property type="match status" value="1"/>
</dbReference>
<comment type="similarity">
    <text evidence="1">Belongs to the prephenate/arogenate dehydrogenase family.</text>
</comment>
<name>A0A401ZZR5_9CHLR</name>
<dbReference type="InterPro" id="IPR046825">
    <property type="entry name" value="PDH_C"/>
</dbReference>
<gene>
    <name evidence="4" type="ORF">KTT_22290</name>
</gene>
<dbReference type="PANTHER" id="PTHR21363">
    <property type="entry name" value="PREPHENATE DEHYDROGENASE"/>
    <property type="match status" value="1"/>
</dbReference>
<evidence type="ECO:0000256" key="1">
    <source>
        <dbReference type="ARBA" id="ARBA00007964"/>
    </source>
</evidence>
<dbReference type="SUPFAM" id="SSF48179">
    <property type="entry name" value="6-phosphogluconate dehydrogenase C-terminal domain-like"/>
    <property type="match status" value="1"/>
</dbReference>
<organism evidence="4 5">
    <name type="scientific">Tengunoibacter tsumagoiensis</name>
    <dbReference type="NCBI Taxonomy" id="2014871"/>
    <lineage>
        <taxon>Bacteria</taxon>
        <taxon>Bacillati</taxon>
        <taxon>Chloroflexota</taxon>
        <taxon>Ktedonobacteria</taxon>
        <taxon>Ktedonobacterales</taxon>
        <taxon>Dictyobacteraceae</taxon>
        <taxon>Tengunoibacter</taxon>
    </lineage>
</organism>
<dbReference type="PANTHER" id="PTHR21363:SF0">
    <property type="entry name" value="PREPHENATE DEHYDROGENASE [NADP(+)]"/>
    <property type="match status" value="1"/>
</dbReference>
<dbReference type="OrthoDB" id="9802008at2"/>
<feature type="domain" description="Prephenate/arogenate dehydrogenase" evidence="3">
    <location>
        <begin position="3"/>
        <end position="289"/>
    </location>
</feature>
<proteinExistence type="inferred from homology"/>
<comment type="caution">
    <text evidence="4">The sequence shown here is derived from an EMBL/GenBank/DDBJ whole genome shotgun (WGS) entry which is preliminary data.</text>
</comment>
<dbReference type="AlphaFoldDB" id="A0A401ZZR5"/>
<protein>
    <submittedName>
        <fullName evidence="4">Prephenate dehydrogenase</fullName>
    </submittedName>
</protein>
<dbReference type="PROSITE" id="PS51176">
    <property type="entry name" value="PDH_ADH"/>
    <property type="match status" value="1"/>
</dbReference>
<dbReference type="Pfam" id="PF02153">
    <property type="entry name" value="PDH_N"/>
    <property type="match status" value="1"/>
</dbReference>
<dbReference type="GO" id="GO:0006571">
    <property type="term" value="P:tyrosine biosynthetic process"/>
    <property type="evidence" value="ECO:0007669"/>
    <property type="project" value="InterPro"/>
</dbReference>
<dbReference type="InterPro" id="IPR036291">
    <property type="entry name" value="NAD(P)-bd_dom_sf"/>
</dbReference>
<keyword evidence="2" id="KW-0560">Oxidoreductase</keyword>
<dbReference type="InterPro" id="IPR050812">
    <property type="entry name" value="Preph/Arog_dehydrog"/>
</dbReference>
<dbReference type="Pfam" id="PF20463">
    <property type="entry name" value="PDH_C"/>
    <property type="match status" value="1"/>
</dbReference>
<dbReference type="Proteomes" id="UP000287352">
    <property type="component" value="Unassembled WGS sequence"/>
</dbReference>
<dbReference type="FunFam" id="3.40.50.720:FF:000208">
    <property type="entry name" value="Prephenate dehydrogenase"/>
    <property type="match status" value="1"/>
</dbReference>